<dbReference type="InterPro" id="IPR037185">
    <property type="entry name" value="EmrE-like"/>
</dbReference>
<keyword evidence="4 5" id="KW-0472">Membrane</keyword>
<feature type="domain" description="EamA" evidence="6">
    <location>
        <begin position="18"/>
        <end position="149"/>
    </location>
</feature>
<feature type="transmembrane region" description="Helical" evidence="5">
    <location>
        <begin position="190"/>
        <end position="212"/>
    </location>
</feature>
<feature type="transmembrane region" description="Helical" evidence="5">
    <location>
        <begin position="46"/>
        <end position="66"/>
    </location>
</feature>
<dbReference type="STRING" id="1121457.SAMN02745161_2289"/>
<evidence type="ECO:0000256" key="2">
    <source>
        <dbReference type="ARBA" id="ARBA00022692"/>
    </source>
</evidence>
<evidence type="ECO:0000313" key="7">
    <source>
        <dbReference type="EMBL" id="SIO24968.1"/>
    </source>
</evidence>
<dbReference type="PANTHER" id="PTHR22911">
    <property type="entry name" value="ACYL-MALONYL CONDENSING ENZYME-RELATED"/>
    <property type="match status" value="1"/>
</dbReference>
<evidence type="ECO:0000259" key="6">
    <source>
        <dbReference type="Pfam" id="PF00892"/>
    </source>
</evidence>
<dbReference type="Proteomes" id="UP000184694">
    <property type="component" value="Unassembled WGS sequence"/>
</dbReference>
<dbReference type="PANTHER" id="PTHR22911:SF6">
    <property type="entry name" value="SOLUTE CARRIER FAMILY 35 MEMBER G1"/>
    <property type="match status" value="1"/>
</dbReference>
<feature type="transmembrane region" description="Helical" evidence="5">
    <location>
        <begin position="78"/>
        <end position="98"/>
    </location>
</feature>
<reference evidence="8" key="1">
    <citation type="submission" date="2016-11" db="EMBL/GenBank/DDBJ databases">
        <authorList>
            <person name="Varghese N."/>
            <person name="Submissions S."/>
        </authorList>
    </citation>
    <scope>NUCLEOTIDE SEQUENCE [LARGE SCALE GENOMIC DNA]</scope>
    <source>
        <strain evidence="8">DSM 17456</strain>
    </source>
</reference>
<feature type="transmembrane region" description="Helical" evidence="5">
    <location>
        <begin position="104"/>
        <end position="124"/>
    </location>
</feature>
<feature type="domain" description="EamA" evidence="6">
    <location>
        <begin position="162"/>
        <end position="284"/>
    </location>
</feature>
<evidence type="ECO:0000256" key="4">
    <source>
        <dbReference type="ARBA" id="ARBA00023136"/>
    </source>
</evidence>
<dbReference type="RefSeq" id="WP_217694183.1">
    <property type="nucleotide sequence ID" value="NZ_FSRG01000006.1"/>
</dbReference>
<feature type="transmembrane region" description="Helical" evidence="5">
    <location>
        <begin position="159"/>
        <end position="178"/>
    </location>
</feature>
<protein>
    <submittedName>
        <fullName evidence="7">Permease of the drug/metabolite transporter (DMT) superfamily</fullName>
    </submittedName>
</protein>
<gene>
    <name evidence="7" type="ORF">SAMN02745161_2289</name>
</gene>
<dbReference type="EMBL" id="FSRG01000006">
    <property type="protein sequence ID" value="SIO24968.1"/>
    <property type="molecule type" value="Genomic_DNA"/>
</dbReference>
<keyword evidence="3 5" id="KW-1133">Transmembrane helix</keyword>
<evidence type="ECO:0000313" key="8">
    <source>
        <dbReference type="Proteomes" id="UP000184694"/>
    </source>
</evidence>
<feature type="transmembrane region" description="Helical" evidence="5">
    <location>
        <begin position="136"/>
        <end position="153"/>
    </location>
</feature>
<name>A0A1N6HYQ8_9BACT</name>
<dbReference type="GO" id="GO:0016020">
    <property type="term" value="C:membrane"/>
    <property type="evidence" value="ECO:0007669"/>
    <property type="project" value="UniProtKB-SubCell"/>
</dbReference>
<evidence type="ECO:0000256" key="3">
    <source>
        <dbReference type="ARBA" id="ARBA00022989"/>
    </source>
</evidence>
<dbReference type="InterPro" id="IPR000620">
    <property type="entry name" value="EamA_dom"/>
</dbReference>
<feature type="transmembrane region" description="Helical" evidence="5">
    <location>
        <begin position="20"/>
        <end position="40"/>
    </location>
</feature>
<feature type="transmembrane region" description="Helical" evidence="5">
    <location>
        <begin position="246"/>
        <end position="266"/>
    </location>
</feature>
<feature type="transmembrane region" description="Helical" evidence="5">
    <location>
        <begin position="218"/>
        <end position="239"/>
    </location>
</feature>
<dbReference type="SUPFAM" id="SSF103481">
    <property type="entry name" value="Multidrug resistance efflux transporter EmrE"/>
    <property type="match status" value="2"/>
</dbReference>
<keyword evidence="2 5" id="KW-0812">Transmembrane</keyword>
<sequence length="305" mass="33248">MIERVLQRIAPNLTDNQKGVCLALVSTAVILCVAIVVRIVSDRIHVFQIVFFRQIVLIALLLPAICRNAKTLRQSKNLVQHAFRVIGAFSGHCLAFLTVSHLPLAEATALSFTNILFVAVLSTVMLGEHVGWSRRLTIAIGFTGVVLVVQPSFDNLTLTYTLTGLAGAFGAAVAAVCIKWISRTEPVLSLMAYQAVFVGLLAFIPTLFVWQWPTMEELLLLLLIGGLASLGQWISMTAFSLGEANIVTNVQYIKIVYSMVLGYLIFSEIPNNLAILGATVILCSGIIPVVRNRMKKQRAQQAASL</sequence>
<keyword evidence="8" id="KW-1185">Reference proteome</keyword>
<evidence type="ECO:0000256" key="1">
    <source>
        <dbReference type="ARBA" id="ARBA00004141"/>
    </source>
</evidence>
<organism evidence="7 8">
    <name type="scientific">Halodesulfovibrio marinisediminis DSM 17456</name>
    <dbReference type="NCBI Taxonomy" id="1121457"/>
    <lineage>
        <taxon>Bacteria</taxon>
        <taxon>Pseudomonadati</taxon>
        <taxon>Thermodesulfobacteriota</taxon>
        <taxon>Desulfovibrionia</taxon>
        <taxon>Desulfovibrionales</taxon>
        <taxon>Desulfovibrionaceae</taxon>
        <taxon>Halodesulfovibrio</taxon>
    </lineage>
</organism>
<comment type="subcellular location">
    <subcellularLocation>
        <location evidence="1">Membrane</location>
        <topology evidence="1">Multi-pass membrane protein</topology>
    </subcellularLocation>
</comment>
<evidence type="ECO:0000256" key="5">
    <source>
        <dbReference type="SAM" id="Phobius"/>
    </source>
</evidence>
<dbReference type="Pfam" id="PF00892">
    <property type="entry name" value="EamA"/>
    <property type="match status" value="2"/>
</dbReference>
<accession>A0A1N6HYQ8</accession>
<proteinExistence type="predicted"/>
<feature type="transmembrane region" description="Helical" evidence="5">
    <location>
        <begin position="272"/>
        <end position="290"/>
    </location>
</feature>
<dbReference type="AlphaFoldDB" id="A0A1N6HYQ8"/>